<evidence type="ECO:0000313" key="3">
    <source>
        <dbReference type="EMBL" id="CAI3995170.1"/>
    </source>
</evidence>
<feature type="domain" description="J" evidence="2">
    <location>
        <begin position="575"/>
        <end position="637"/>
    </location>
</feature>
<evidence type="ECO:0000313" key="4">
    <source>
        <dbReference type="EMBL" id="CAL4782482.1"/>
    </source>
</evidence>
<dbReference type="Pfam" id="PF00226">
    <property type="entry name" value="DnaJ"/>
    <property type="match status" value="1"/>
</dbReference>
<evidence type="ECO:0000313" key="5">
    <source>
        <dbReference type="Proteomes" id="UP001152797"/>
    </source>
</evidence>
<proteinExistence type="predicted"/>
<organism evidence="3">
    <name type="scientific">Cladocopium goreaui</name>
    <dbReference type="NCBI Taxonomy" id="2562237"/>
    <lineage>
        <taxon>Eukaryota</taxon>
        <taxon>Sar</taxon>
        <taxon>Alveolata</taxon>
        <taxon>Dinophyceae</taxon>
        <taxon>Suessiales</taxon>
        <taxon>Symbiodiniaceae</taxon>
        <taxon>Cladocopium</taxon>
    </lineage>
</organism>
<comment type="caution">
    <text evidence="3">The sequence shown here is derived from an EMBL/GenBank/DDBJ whole genome shotgun (WGS) entry which is preliminary data.</text>
</comment>
<feature type="compositionally biased region" description="Basic and acidic residues" evidence="1">
    <location>
        <begin position="523"/>
        <end position="534"/>
    </location>
</feature>
<dbReference type="EMBL" id="CAMXCT030002043">
    <property type="protein sequence ID" value="CAL4782482.1"/>
    <property type="molecule type" value="Genomic_DNA"/>
</dbReference>
<reference evidence="3" key="1">
    <citation type="submission" date="2022-10" db="EMBL/GenBank/DDBJ databases">
        <authorList>
            <person name="Chen Y."/>
            <person name="Dougan E. K."/>
            <person name="Chan C."/>
            <person name="Rhodes N."/>
            <person name="Thang M."/>
        </authorList>
    </citation>
    <scope>NUCLEOTIDE SEQUENCE</scope>
</reference>
<gene>
    <name evidence="3" type="ORF">C1SCF055_LOCUS21762</name>
</gene>
<sequence>MAEDAWNTRDPEKVSLAYTEDCIWRNRDTFFQGREAIVRFLREKWDKETEYRLVKELFAFEGNRIAVCFQYEFKDATTGSWYRAYGNENWDFAENGQMKRRQASINNVAILEGERRFFWALGPRPSDFPGLTELEKQFGSQSFNQFEYKMERSEEELHLPRFDFDSRWESQKRSACAYFETCPAEASFVVQHRAVLLRSKPSVKVRKLVKSGWVQLTRESSQQAGAAGKIAWALINGEEVGLGVLLRPLKPGETPKAMEEDSDEEKGVSWRAEDIYTGALEFEVVFKSVSVRRRPRVTAKSVGIVKEGDRIFGYPKDNWLQTSKKYRQKDPGWIRMDGTDLGHGPLLQCTSLKPQMTKCFAEALLITWQQLPVKSALYTLEWMGQDKKTKAVALDKTRLTTGKIQGLAADSTYYVRVIALVMVPGIESSHPKSMCAQICSDWVEAQTGAPVDTVEQTSMTFDPLARIRGRCNSCKHCECFILSKYSYLMHLDQVLCRRCGCACTSHEIVGEYGKSQAQWAKENAQRRQREDQRRAGNKKPSVVPEIPCLPWQPDDSPAGVPKANYVIQQVKQARNFYETLGVKPSAPAKDIRNAYRQIALRIHPDKVCPGGETDSDLITAAEAVKQPETIDLCDTKGCILEDDHRFASDQVLYCIGISLGAPRTVQLEVRDHRTGARLYLNVLDTVSMESLRKKVARELQLKEKEIQVGHQKFTGKGSTRRFEAFPTDELLNGRRTIYINGNSVLIYLNLEQALQLQRDLIVAYSQPQFQKELDSLLHAHPLPESVTQMKFREAFGKLVRNAQKDCLRKWGFEGDFAAQNMMTAFGKVGHTPEVYSLSLEIDKLLRITSGGMIAAPLKPKKEEQAVPKVSEQQSTQEATKQKSSKSPVTITIRQAVDEENQAPAPPLKVTVPADATMRKVKQAIAEKLGMKRSTAIKLVFDLHGRAAKLRKTSSTDSGMTFASFKDDEQIGLRRELLVLGADLSQVGVAGKPSLGNPVVVTIREAESSREAQVMVYPCSTMHDVKISVAKRLQRWDIFQKARLAHEVDGKLHRLQDQDVVGAQRHFIIESIDLLHRNLQDLESVTQAGQHHEAEQQEDSLSPLPVLLSVVHATDGDKVMLSLPATSTIKEVFEALVDKLEHREKILAHGKLVQKVGERLDPLDAHDIVAQRRTLYFTGCELQRLPQAEIPFSVGSHRATIQVTIRKANDEHPGPHEVVLEVSADGTMQDVKEELARWLGRPELKHVVLLLLELQQVLQASVLSQTLWTARYSNIYIPDENFDEILDKIEICKSKKEANWEEESNELFAKGLTKVWSPTLVRRGFSPGEDGFQAMFSLVSAYGRRSAVRRVAFDLERVLRFKPGDFFGLPEETTGVSGRRGLDPEQAEELMSGILTLLKTRQFQGPIYRRVTGKEPGSSRKIGRGTQREAEPPMVSICVDDAPSELEKRCLTRQFFPSKVGGRPAWLIPEKLPEELTCSRCGCRLRFLMQISASQGSWKESCFHRMLHLFVCTNCQPNEARVFRAQLPRDCPYYSWDEPDREAVHLEAKDAELEALCCPDCGLPCEGSCATWADWEAVVLHRLACGVVTAHDGPGTATRRCLSASSKPRRDDRWPVACER</sequence>
<evidence type="ECO:0000259" key="2">
    <source>
        <dbReference type="PROSITE" id="PS50076"/>
    </source>
</evidence>
<accession>A0A9P1CPI6</accession>
<dbReference type="Pfam" id="PF07080">
    <property type="entry name" value="DUF1348"/>
    <property type="match status" value="1"/>
</dbReference>
<dbReference type="InterPro" id="IPR036869">
    <property type="entry name" value="J_dom_sf"/>
</dbReference>
<evidence type="ECO:0000256" key="1">
    <source>
        <dbReference type="SAM" id="MobiDB-lite"/>
    </source>
</evidence>
<name>A0A9P1CPI6_9DINO</name>
<dbReference type="OrthoDB" id="10250354at2759"/>
<dbReference type="SMART" id="SM00271">
    <property type="entry name" value="DnaJ"/>
    <property type="match status" value="1"/>
</dbReference>
<keyword evidence="5" id="KW-1185">Reference proteome</keyword>
<dbReference type="Proteomes" id="UP001152797">
    <property type="component" value="Unassembled WGS sequence"/>
</dbReference>
<dbReference type="InterPro" id="IPR001623">
    <property type="entry name" value="DnaJ_domain"/>
</dbReference>
<dbReference type="Gene3D" id="1.10.287.110">
    <property type="entry name" value="DnaJ domain"/>
    <property type="match status" value="1"/>
</dbReference>
<dbReference type="SUPFAM" id="SSF54427">
    <property type="entry name" value="NTF2-like"/>
    <property type="match status" value="1"/>
</dbReference>
<dbReference type="InterPro" id="IPR032710">
    <property type="entry name" value="NTF2-like_dom_sf"/>
</dbReference>
<feature type="region of interest" description="Disordered" evidence="1">
    <location>
        <begin position="520"/>
        <end position="542"/>
    </location>
</feature>
<dbReference type="PANTHER" id="PTHR31757:SF0">
    <property type="entry name" value="SLL0781 PROTEIN"/>
    <property type="match status" value="1"/>
</dbReference>
<dbReference type="CDD" id="cd06257">
    <property type="entry name" value="DnaJ"/>
    <property type="match status" value="1"/>
</dbReference>
<reference evidence="4 5" key="2">
    <citation type="submission" date="2024-05" db="EMBL/GenBank/DDBJ databases">
        <authorList>
            <person name="Chen Y."/>
            <person name="Shah S."/>
            <person name="Dougan E. K."/>
            <person name="Thang M."/>
            <person name="Chan C."/>
        </authorList>
    </citation>
    <scope>NUCLEOTIDE SEQUENCE [LARGE SCALE GENOMIC DNA]</scope>
</reference>
<dbReference type="SUPFAM" id="SSF46565">
    <property type="entry name" value="Chaperone J-domain"/>
    <property type="match status" value="1"/>
</dbReference>
<dbReference type="InterPro" id="IPR009783">
    <property type="entry name" value="DUF1348"/>
</dbReference>
<dbReference type="EMBL" id="CAMXCT010002043">
    <property type="protein sequence ID" value="CAI3995170.1"/>
    <property type="molecule type" value="Genomic_DNA"/>
</dbReference>
<dbReference type="EMBL" id="CAMXCT020002043">
    <property type="protein sequence ID" value="CAL1148545.1"/>
    <property type="molecule type" value="Genomic_DNA"/>
</dbReference>
<dbReference type="PANTHER" id="PTHR31757">
    <property type="entry name" value="SLL0781 PROTEIN"/>
    <property type="match status" value="1"/>
</dbReference>
<dbReference type="PROSITE" id="PS50076">
    <property type="entry name" value="DNAJ_2"/>
    <property type="match status" value="1"/>
</dbReference>
<feature type="region of interest" description="Disordered" evidence="1">
    <location>
        <begin position="858"/>
        <end position="888"/>
    </location>
</feature>
<dbReference type="Gene3D" id="3.10.450.50">
    <property type="match status" value="1"/>
</dbReference>
<protein>
    <submittedName>
        <fullName evidence="4">Pre-mRNA-splicing factor SPF27</fullName>
    </submittedName>
</protein>